<dbReference type="AlphaFoldDB" id="T1B703"/>
<dbReference type="SUPFAM" id="SSF51905">
    <property type="entry name" value="FAD/NAD(P)-binding domain"/>
    <property type="match status" value="1"/>
</dbReference>
<comment type="caution">
    <text evidence="2">The sequence shown here is derived from an EMBL/GenBank/DDBJ whole genome shotgun (WGS) entry which is preliminary data.</text>
</comment>
<feature type="region of interest" description="Disordered" evidence="1">
    <location>
        <begin position="120"/>
        <end position="155"/>
    </location>
</feature>
<accession>T1B703</accession>
<protein>
    <submittedName>
        <fullName evidence="2">Glutamate synthase (NADPH), homotetrameric</fullName>
    </submittedName>
</protein>
<sequence length="155" mass="16902">ALGTSLHRSLRIPGESLPGVLPAPEFLRRVRRGDPVPLGRRTLVIGGGDVAMDSVRSALRLSSGGPVTLVYRRGREEMPADPDEIREAEAEGIEFLFYRAPVRIEGSDRVSGLTVRTVNLGPPDPNGRRELVASMGRRPRFPATPSSWRSARSPI</sequence>
<dbReference type="PANTHER" id="PTHR42783:SF3">
    <property type="entry name" value="GLUTAMATE SYNTHASE [NADPH] SMALL CHAIN-RELATED"/>
    <property type="match status" value="1"/>
</dbReference>
<dbReference type="PANTHER" id="PTHR42783">
    <property type="entry name" value="GLUTAMATE SYNTHASE [NADPH] SMALL CHAIN"/>
    <property type="match status" value="1"/>
</dbReference>
<feature type="compositionally biased region" description="Polar residues" evidence="1">
    <location>
        <begin position="144"/>
        <end position="155"/>
    </location>
</feature>
<evidence type="ECO:0000256" key="1">
    <source>
        <dbReference type="SAM" id="MobiDB-lite"/>
    </source>
</evidence>
<dbReference type="Gene3D" id="3.50.50.60">
    <property type="entry name" value="FAD/NAD(P)-binding domain"/>
    <property type="match status" value="1"/>
</dbReference>
<organism evidence="2">
    <name type="scientific">mine drainage metagenome</name>
    <dbReference type="NCBI Taxonomy" id="410659"/>
    <lineage>
        <taxon>unclassified sequences</taxon>
        <taxon>metagenomes</taxon>
        <taxon>ecological metagenomes</taxon>
    </lineage>
</organism>
<reference evidence="2" key="2">
    <citation type="journal article" date="2014" name="ISME J.">
        <title>Microbial stratification in low pH oxic and suboxic macroscopic growths along an acid mine drainage.</title>
        <authorList>
            <person name="Mendez-Garcia C."/>
            <person name="Mesa V."/>
            <person name="Sprenger R.R."/>
            <person name="Richter M."/>
            <person name="Diez M.S."/>
            <person name="Solano J."/>
            <person name="Bargiela R."/>
            <person name="Golyshina O.V."/>
            <person name="Manteca A."/>
            <person name="Ramos J.L."/>
            <person name="Gallego J.R."/>
            <person name="Llorente I."/>
            <person name="Martins Dos Santos V.A."/>
            <person name="Jensen O.N."/>
            <person name="Pelaez A.I."/>
            <person name="Sanchez J."/>
            <person name="Ferrer M."/>
        </authorList>
    </citation>
    <scope>NUCLEOTIDE SEQUENCE</scope>
</reference>
<proteinExistence type="predicted"/>
<dbReference type="InterPro" id="IPR036188">
    <property type="entry name" value="FAD/NAD-bd_sf"/>
</dbReference>
<dbReference type="EMBL" id="AUZZ01000233">
    <property type="protein sequence ID" value="EQD68736.1"/>
    <property type="molecule type" value="Genomic_DNA"/>
</dbReference>
<evidence type="ECO:0000313" key="2">
    <source>
        <dbReference type="EMBL" id="EQD68736.1"/>
    </source>
</evidence>
<name>T1B703_9ZZZZ</name>
<gene>
    <name evidence="2" type="ORF">B2A_00307</name>
</gene>
<reference evidence="2" key="1">
    <citation type="submission" date="2013-08" db="EMBL/GenBank/DDBJ databases">
        <authorList>
            <person name="Mendez C."/>
            <person name="Richter M."/>
            <person name="Ferrer M."/>
            <person name="Sanchez J."/>
        </authorList>
    </citation>
    <scope>NUCLEOTIDE SEQUENCE</scope>
</reference>
<feature type="non-terminal residue" evidence="2">
    <location>
        <position position="1"/>
    </location>
</feature>